<accession>A0A3B7M100</accession>
<proteinExistence type="predicted"/>
<protein>
    <submittedName>
        <fullName evidence="1">Uncharacterized protein</fullName>
    </submittedName>
</protein>
<reference evidence="2" key="1">
    <citation type="submission" date="2018-09" db="EMBL/GenBank/DDBJ databases">
        <title>The complete genome of Acinetobacter sp. strain WCHAc010005.</title>
        <authorList>
            <person name="Hu Y."/>
            <person name="Long H."/>
            <person name="Feng Y."/>
            <person name="Zong Z."/>
        </authorList>
    </citation>
    <scope>NUCLEOTIDE SEQUENCE [LARGE SCALE GENOMIC DNA]</scope>
    <source>
        <strain evidence="2">WCHAc010005</strain>
    </source>
</reference>
<dbReference type="Proteomes" id="UP000263753">
    <property type="component" value="Chromosome"/>
</dbReference>
<gene>
    <name evidence="1" type="ORF">CDG60_12990</name>
</gene>
<dbReference type="EMBL" id="CP032134">
    <property type="protein sequence ID" value="AXY57397.1"/>
    <property type="molecule type" value="Genomic_DNA"/>
</dbReference>
<sequence>MKTELIVLAIGITVNTATFAEGFNWGKVKEGLTTYVLNPVLLPNNPELVRGKVIGEDANAAPEINSKMTSRQITFAISYYEKLFDQKVSEFVQANRDDLDLSRKIKILCEAESAAINVMQVHMSNGGRKDLPAAALKLMSEKDKYYNEQRREMVYEQRRVNGSNVNCFDYFPYK</sequence>
<evidence type="ECO:0000313" key="1">
    <source>
        <dbReference type="EMBL" id="AXY57397.1"/>
    </source>
</evidence>
<organism evidence="1 2">
    <name type="scientific">Acinetobacter chinensis</name>
    <dbReference type="NCBI Taxonomy" id="2004650"/>
    <lineage>
        <taxon>Bacteria</taxon>
        <taxon>Pseudomonadati</taxon>
        <taxon>Pseudomonadota</taxon>
        <taxon>Gammaproteobacteria</taxon>
        <taxon>Moraxellales</taxon>
        <taxon>Moraxellaceae</taxon>
        <taxon>Acinetobacter</taxon>
    </lineage>
</organism>
<dbReference type="AlphaFoldDB" id="A0A3B7M100"/>
<evidence type="ECO:0000313" key="2">
    <source>
        <dbReference type="Proteomes" id="UP000263753"/>
    </source>
</evidence>
<dbReference type="KEGG" id="achi:CDG60_12990"/>
<dbReference type="RefSeq" id="WP_087511881.1">
    <property type="nucleotide sequence ID" value="NZ_CP032134.1"/>
</dbReference>
<name>A0A3B7M100_9GAMM</name>